<comment type="caution">
    <text evidence="2">The sequence shown here is derived from an EMBL/GenBank/DDBJ whole genome shotgun (WGS) entry which is preliminary data.</text>
</comment>
<dbReference type="Proteomes" id="UP000580250">
    <property type="component" value="Unassembled WGS sequence"/>
</dbReference>
<feature type="signal peptide" evidence="1">
    <location>
        <begin position="1"/>
        <end position="17"/>
    </location>
</feature>
<name>A0A6V7XCH7_MELEN</name>
<accession>A0A6V7XCH7</accession>
<reference evidence="2 3" key="1">
    <citation type="submission" date="2020-08" db="EMBL/GenBank/DDBJ databases">
        <authorList>
            <person name="Koutsovoulos G."/>
            <person name="Danchin GJ E."/>
        </authorList>
    </citation>
    <scope>NUCLEOTIDE SEQUENCE [LARGE SCALE GENOMIC DNA]</scope>
</reference>
<gene>
    <name evidence="2" type="ORF">MENT_LOCUS50169</name>
</gene>
<organism evidence="2 3">
    <name type="scientific">Meloidogyne enterolobii</name>
    <name type="common">Root-knot nematode worm</name>
    <name type="synonym">Meloidogyne mayaguensis</name>
    <dbReference type="NCBI Taxonomy" id="390850"/>
    <lineage>
        <taxon>Eukaryota</taxon>
        <taxon>Metazoa</taxon>
        <taxon>Ecdysozoa</taxon>
        <taxon>Nematoda</taxon>
        <taxon>Chromadorea</taxon>
        <taxon>Rhabditida</taxon>
        <taxon>Tylenchina</taxon>
        <taxon>Tylenchomorpha</taxon>
        <taxon>Tylenchoidea</taxon>
        <taxon>Meloidogynidae</taxon>
        <taxon>Meloidogyninae</taxon>
        <taxon>Meloidogyne</taxon>
    </lineage>
</organism>
<feature type="chain" id="PRO_5028098580" evidence="1">
    <location>
        <begin position="18"/>
        <end position="57"/>
    </location>
</feature>
<proteinExistence type="predicted"/>
<keyword evidence="1" id="KW-0732">Signal</keyword>
<sequence length="57" mass="6929">MHGLFFNFCLSILLLRAREFQFPQFFFKLAVPYSCFHFCQIEHSMCLIHFLPKSIFH</sequence>
<dbReference type="AlphaFoldDB" id="A0A6V7XCH7"/>
<protein>
    <submittedName>
        <fullName evidence="2">Uncharacterized protein</fullName>
    </submittedName>
</protein>
<dbReference type="EMBL" id="CAJEWN010001380">
    <property type="protein sequence ID" value="CAD2196963.1"/>
    <property type="molecule type" value="Genomic_DNA"/>
</dbReference>
<evidence type="ECO:0000313" key="2">
    <source>
        <dbReference type="EMBL" id="CAD2196963.1"/>
    </source>
</evidence>
<evidence type="ECO:0000313" key="3">
    <source>
        <dbReference type="Proteomes" id="UP000580250"/>
    </source>
</evidence>
<evidence type="ECO:0000256" key="1">
    <source>
        <dbReference type="SAM" id="SignalP"/>
    </source>
</evidence>